<dbReference type="PANTHER" id="PTHR45138:SF9">
    <property type="entry name" value="DIGUANYLATE CYCLASE DGCM-RELATED"/>
    <property type="match status" value="1"/>
</dbReference>
<dbReference type="NCBIfam" id="TIGR00254">
    <property type="entry name" value="GGDEF"/>
    <property type="match status" value="1"/>
</dbReference>
<keyword evidence="3" id="KW-1133">Transmembrane helix</keyword>
<keyword evidence="6" id="KW-0808">Transferase</keyword>
<dbReference type="GO" id="GO:0043709">
    <property type="term" value="P:cell adhesion involved in single-species biofilm formation"/>
    <property type="evidence" value="ECO:0007669"/>
    <property type="project" value="TreeGrafter"/>
</dbReference>
<dbReference type="SMART" id="SM00267">
    <property type="entry name" value="GGDEF"/>
    <property type="match status" value="1"/>
</dbReference>
<reference evidence="5 7" key="1">
    <citation type="submission" date="2019-03" db="EMBL/GenBank/DDBJ databases">
        <title>Genomic Encyclopedia of Type Strains, Phase IV (KMG-IV): sequencing the most valuable type-strain genomes for metagenomic binning, comparative biology and taxonomic classification.</title>
        <authorList>
            <person name="Goeker M."/>
        </authorList>
    </citation>
    <scope>NUCLEOTIDE SEQUENCE [LARGE SCALE GENOMIC DNA]</scope>
    <source>
        <strain evidence="5 7">DSM 12034</strain>
    </source>
</reference>
<dbReference type="PROSITE" id="PS50887">
    <property type="entry name" value="GGDEF"/>
    <property type="match status" value="1"/>
</dbReference>
<dbReference type="CDD" id="cd01949">
    <property type="entry name" value="GGDEF"/>
    <property type="match status" value="1"/>
</dbReference>
<name>A0A4R3LF57_9BURK</name>
<dbReference type="InterPro" id="IPR000160">
    <property type="entry name" value="GGDEF_dom"/>
</dbReference>
<dbReference type="GO" id="GO:0052621">
    <property type="term" value="F:diguanylate cyclase activity"/>
    <property type="evidence" value="ECO:0007669"/>
    <property type="project" value="UniProtKB-EC"/>
</dbReference>
<feature type="transmembrane region" description="Helical" evidence="3">
    <location>
        <begin position="59"/>
        <end position="81"/>
    </location>
</feature>
<reference evidence="6 8" key="2">
    <citation type="submission" date="2019-07" db="EMBL/GenBank/DDBJ databases">
        <title>Tepidimonas ignava SPS-1037 draft genome.</title>
        <authorList>
            <person name="Da Costa M.S."/>
            <person name="Froufe H.J.C."/>
            <person name="Egas C."/>
            <person name="Albuquerque L."/>
        </authorList>
    </citation>
    <scope>NUCLEOTIDE SEQUENCE [LARGE SCALE GENOMIC DNA]</scope>
    <source>
        <strain evidence="6 8">SPS-1037</strain>
    </source>
</reference>
<dbReference type="PANTHER" id="PTHR45138">
    <property type="entry name" value="REGULATORY COMPONENTS OF SENSORY TRANSDUCTION SYSTEM"/>
    <property type="match status" value="1"/>
</dbReference>
<feature type="transmembrane region" description="Helical" evidence="3">
    <location>
        <begin position="119"/>
        <end position="144"/>
    </location>
</feature>
<feature type="domain" description="GGDEF" evidence="4">
    <location>
        <begin position="212"/>
        <end position="341"/>
    </location>
</feature>
<feature type="transmembrane region" description="Helical" evidence="3">
    <location>
        <begin position="156"/>
        <end position="174"/>
    </location>
</feature>
<comment type="caution">
    <text evidence="5">The sequence shown here is derived from an EMBL/GenBank/DDBJ whole genome shotgun (WGS) entry which is preliminary data.</text>
</comment>
<evidence type="ECO:0000256" key="1">
    <source>
        <dbReference type="ARBA" id="ARBA00012528"/>
    </source>
</evidence>
<dbReference type="EMBL" id="SMAH01000006">
    <property type="protein sequence ID" value="TCS98075.1"/>
    <property type="molecule type" value="Genomic_DNA"/>
</dbReference>
<keyword evidence="8" id="KW-1185">Reference proteome</keyword>
<dbReference type="AlphaFoldDB" id="A0A4R3LF57"/>
<dbReference type="RefSeq" id="WP_132962361.1">
    <property type="nucleotide sequence ID" value="NZ_SMAH01000006.1"/>
</dbReference>
<gene>
    <name evidence="6" type="primary">ydaM_3</name>
    <name evidence="5" type="ORF">EDC36_10664</name>
    <name evidence="6" type="ORF">Tigna_01018</name>
</gene>
<feature type="transmembrane region" description="Helical" evidence="3">
    <location>
        <begin position="30"/>
        <end position="52"/>
    </location>
</feature>
<evidence type="ECO:0000313" key="5">
    <source>
        <dbReference type="EMBL" id="TCS98075.1"/>
    </source>
</evidence>
<evidence type="ECO:0000313" key="8">
    <source>
        <dbReference type="Proteomes" id="UP000315577"/>
    </source>
</evidence>
<dbReference type="GO" id="GO:0005886">
    <property type="term" value="C:plasma membrane"/>
    <property type="evidence" value="ECO:0007669"/>
    <property type="project" value="TreeGrafter"/>
</dbReference>
<dbReference type="SUPFAM" id="SSF55073">
    <property type="entry name" value="Nucleotide cyclase"/>
    <property type="match status" value="1"/>
</dbReference>
<evidence type="ECO:0000259" key="4">
    <source>
        <dbReference type="PROSITE" id="PS50887"/>
    </source>
</evidence>
<keyword evidence="6" id="KW-0548">Nucleotidyltransferase</keyword>
<dbReference type="GO" id="GO:1902201">
    <property type="term" value="P:negative regulation of bacterial-type flagellum-dependent cell motility"/>
    <property type="evidence" value="ECO:0007669"/>
    <property type="project" value="TreeGrafter"/>
</dbReference>
<dbReference type="Pfam" id="PF00990">
    <property type="entry name" value="GGDEF"/>
    <property type="match status" value="1"/>
</dbReference>
<comment type="catalytic activity">
    <reaction evidence="2">
        <text>2 GTP = 3',3'-c-di-GMP + 2 diphosphate</text>
        <dbReference type="Rhea" id="RHEA:24898"/>
        <dbReference type="ChEBI" id="CHEBI:33019"/>
        <dbReference type="ChEBI" id="CHEBI:37565"/>
        <dbReference type="ChEBI" id="CHEBI:58805"/>
        <dbReference type="EC" id="2.7.7.65"/>
    </reaction>
</comment>
<accession>A0A4R3LF57</accession>
<dbReference type="InterPro" id="IPR050469">
    <property type="entry name" value="Diguanylate_Cyclase"/>
</dbReference>
<evidence type="ECO:0000256" key="3">
    <source>
        <dbReference type="SAM" id="Phobius"/>
    </source>
</evidence>
<protein>
    <recommendedName>
        <fullName evidence="1">diguanylate cyclase</fullName>
        <ecNumber evidence="1">2.7.7.65</ecNumber>
    </recommendedName>
</protein>
<proteinExistence type="predicted"/>
<dbReference type="EMBL" id="VJNC01000005">
    <property type="protein sequence ID" value="TSE22582.1"/>
    <property type="molecule type" value="Genomic_DNA"/>
</dbReference>
<feature type="transmembrane region" description="Helical" evidence="3">
    <location>
        <begin position="87"/>
        <end position="107"/>
    </location>
</feature>
<organism evidence="5 7">
    <name type="scientific">Tepidimonas ignava</name>
    <dbReference type="NCBI Taxonomy" id="114249"/>
    <lineage>
        <taxon>Bacteria</taxon>
        <taxon>Pseudomonadati</taxon>
        <taxon>Pseudomonadota</taxon>
        <taxon>Betaproteobacteria</taxon>
        <taxon>Burkholderiales</taxon>
        <taxon>Tepidimonas</taxon>
    </lineage>
</organism>
<evidence type="ECO:0000256" key="2">
    <source>
        <dbReference type="ARBA" id="ARBA00034247"/>
    </source>
</evidence>
<dbReference type="InterPro" id="IPR029787">
    <property type="entry name" value="Nucleotide_cyclase"/>
</dbReference>
<dbReference type="InterPro" id="IPR043128">
    <property type="entry name" value="Rev_trsase/Diguanyl_cyclase"/>
</dbReference>
<dbReference type="OrthoDB" id="9813903at2"/>
<evidence type="ECO:0000313" key="7">
    <source>
        <dbReference type="Proteomes" id="UP000295536"/>
    </source>
</evidence>
<dbReference type="Proteomes" id="UP000315577">
    <property type="component" value="Unassembled WGS sequence"/>
</dbReference>
<dbReference type="Proteomes" id="UP000295536">
    <property type="component" value="Unassembled WGS sequence"/>
</dbReference>
<evidence type="ECO:0000313" key="6">
    <source>
        <dbReference type="EMBL" id="TSE22582.1"/>
    </source>
</evidence>
<dbReference type="Gene3D" id="3.30.70.270">
    <property type="match status" value="1"/>
</dbReference>
<keyword evidence="3" id="KW-0812">Transmembrane</keyword>
<dbReference type="EC" id="2.7.7.65" evidence="1"/>
<keyword evidence="3" id="KW-0472">Membrane</keyword>
<sequence>MPPFDDRHAPPSVLPTGGVHTLWQRVRGDYTLGVLVLGVIVTVVWLLPFAVYRAWQGNWVAMANDLALSALLSGAAGYAWRSGDTRRAGWVVGLAIVGGIWAIGWAARFAALFWTYPGVLMLFFLVPPAAAIVLGLAAIAGAAALSWNELGGHEGLPFFIFTASLTALLGYVVAQQAQQHIRGWRTLSLLDALTGVGNRRLLELELAQAGGALGTLVVVDLDHFKAINDRLGHDEGDAVLRRFADATRGVLRKSDRLYRLGGEEFVLWLPQGEPQAVQALLQRLRVRVAEDVRAGGQPVTFSAGVAVHAAGEPWQACLARADAALYEAKRGGRDRAAWASPGPGAPARA</sequence>